<dbReference type="AlphaFoldDB" id="A0A1S9RU27"/>
<dbReference type="InterPro" id="IPR052953">
    <property type="entry name" value="Ser-rich/MCO-related"/>
</dbReference>
<accession>A0A1S9RU27</accession>
<evidence type="ECO:0000313" key="4">
    <source>
        <dbReference type="Proteomes" id="UP000190744"/>
    </source>
</evidence>
<reference evidence="4" key="1">
    <citation type="submission" date="2015-09" db="EMBL/GenBank/DDBJ databases">
        <authorList>
            <person name="Fill T.P."/>
            <person name="Baretta J.F."/>
            <person name="de Almeida L.G."/>
            <person name="Rocha M."/>
            <person name="de Souza D.H."/>
            <person name="Malavazi I."/>
            <person name="Cerdeira L.T."/>
            <person name="Hong H."/>
            <person name="Samborskyy M."/>
            <person name="de Vasconcelos A.T."/>
            <person name="Leadlay P."/>
            <person name="Rodrigues-Filho E."/>
        </authorList>
    </citation>
    <scope>NUCLEOTIDE SEQUENCE [LARGE SCALE GENOMIC DNA]</scope>
    <source>
        <strain evidence="4">LaBioMMi 136</strain>
    </source>
</reference>
<name>A0A1S9RU27_PENBI</name>
<comment type="caution">
    <text evidence="3">The sequence shown here is derived from an EMBL/GenBank/DDBJ whole genome shotgun (WGS) entry which is preliminary data.</text>
</comment>
<evidence type="ECO:0000313" key="3">
    <source>
        <dbReference type="EMBL" id="OOQ88810.1"/>
    </source>
</evidence>
<keyword evidence="2" id="KW-0732">Signal</keyword>
<feature type="region of interest" description="Disordered" evidence="1">
    <location>
        <begin position="180"/>
        <end position="218"/>
    </location>
</feature>
<dbReference type="InterPro" id="IPR008972">
    <property type="entry name" value="Cupredoxin"/>
</dbReference>
<organism evidence="3 4">
    <name type="scientific">Penicillium brasilianum</name>
    <dbReference type="NCBI Taxonomy" id="104259"/>
    <lineage>
        <taxon>Eukaryota</taxon>
        <taxon>Fungi</taxon>
        <taxon>Dikarya</taxon>
        <taxon>Ascomycota</taxon>
        <taxon>Pezizomycotina</taxon>
        <taxon>Eurotiomycetes</taxon>
        <taxon>Eurotiomycetidae</taxon>
        <taxon>Eurotiales</taxon>
        <taxon>Aspergillaceae</taxon>
        <taxon>Penicillium</taxon>
    </lineage>
</organism>
<dbReference type="Gene3D" id="2.60.40.420">
    <property type="entry name" value="Cupredoxins - blue copper proteins"/>
    <property type="match status" value="1"/>
</dbReference>
<dbReference type="PANTHER" id="PTHR34883:SF15">
    <property type="entry name" value="EXTRACELLULAR SERINE-RICH PROTEIN"/>
    <property type="match status" value="1"/>
</dbReference>
<feature type="chain" id="PRO_5012164940" evidence="2">
    <location>
        <begin position="20"/>
        <end position="248"/>
    </location>
</feature>
<dbReference type="PANTHER" id="PTHR34883">
    <property type="entry name" value="SERINE-RICH PROTEIN, PUTATIVE-RELATED-RELATED"/>
    <property type="match status" value="1"/>
</dbReference>
<evidence type="ECO:0000256" key="2">
    <source>
        <dbReference type="SAM" id="SignalP"/>
    </source>
</evidence>
<gene>
    <name evidence="3" type="ORF">PEBR_11559</name>
</gene>
<dbReference type="EMBL" id="LJBN01000117">
    <property type="protein sequence ID" value="OOQ88810.1"/>
    <property type="molecule type" value="Genomic_DNA"/>
</dbReference>
<dbReference type="SUPFAM" id="SSF49503">
    <property type="entry name" value="Cupredoxins"/>
    <property type="match status" value="1"/>
</dbReference>
<dbReference type="Proteomes" id="UP000190744">
    <property type="component" value="Unassembled WGS sequence"/>
</dbReference>
<evidence type="ECO:0000256" key="1">
    <source>
        <dbReference type="SAM" id="MobiDB-lite"/>
    </source>
</evidence>
<protein>
    <submittedName>
        <fullName evidence="3">Extracellular serine-rich protein</fullName>
    </submittedName>
</protein>
<sequence>MMSPLSSIVLFSSLTLIHAQYGNQVQAATTTTSSSTTSTSSAASSIHTVDVGEDGLTFNPASLTVSPGDKVEFHFYPPEHSVVEASFDNPCQPSSSGGFFSGFFQTSKESKTVFTVTVNNTDPIWYYCGVVGHCQAGMVGVINPPSGGQDTLASFKAAAANAKDSTVPANIFGGVIGPASSSSTSSSASGTTAATSAGTTAGMTTATSTESASQTSATTATTNAANTMRVAGDVAALALLGLFSWLMM</sequence>
<dbReference type="CDD" id="cd00920">
    <property type="entry name" value="Cupredoxin"/>
    <property type="match status" value="1"/>
</dbReference>
<proteinExistence type="predicted"/>
<feature type="signal peptide" evidence="2">
    <location>
        <begin position="1"/>
        <end position="19"/>
    </location>
</feature>